<reference evidence="2" key="1">
    <citation type="submission" date="2010-08" db="EMBL/GenBank/DDBJ databases">
        <authorList>
            <consortium name="Caenorhabditis japonica Sequencing Consortium"/>
            <person name="Wilson R.K."/>
        </authorList>
    </citation>
    <scope>NUCLEOTIDE SEQUENCE [LARGE SCALE GENOMIC DNA]</scope>
    <source>
        <strain evidence="2">DF5081</strain>
    </source>
</reference>
<accession>A0A8R1IGE7</accession>
<dbReference type="Proteomes" id="UP000005237">
    <property type="component" value="Unassembled WGS sequence"/>
</dbReference>
<protein>
    <submittedName>
        <fullName evidence="1">Uncharacterized protein</fullName>
    </submittedName>
</protein>
<dbReference type="EnsemblMetazoa" id="CJA27221b.1">
    <property type="protein sequence ID" value="CJA27221b.1"/>
    <property type="gene ID" value="WBGene00182793"/>
</dbReference>
<organism evidence="1 2">
    <name type="scientific">Caenorhabditis japonica</name>
    <dbReference type="NCBI Taxonomy" id="281687"/>
    <lineage>
        <taxon>Eukaryota</taxon>
        <taxon>Metazoa</taxon>
        <taxon>Ecdysozoa</taxon>
        <taxon>Nematoda</taxon>
        <taxon>Chromadorea</taxon>
        <taxon>Rhabditida</taxon>
        <taxon>Rhabditina</taxon>
        <taxon>Rhabditomorpha</taxon>
        <taxon>Rhabditoidea</taxon>
        <taxon>Rhabditidae</taxon>
        <taxon>Peloderinae</taxon>
        <taxon>Caenorhabditis</taxon>
    </lineage>
</organism>
<reference evidence="1" key="2">
    <citation type="submission" date="2022-06" db="UniProtKB">
        <authorList>
            <consortium name="EnsemblMetazoa"/>
        </authorList>
    </citation>
    <scope>IDENTIFICATION</scope>
    <source>
        <strain evidence="1">DF5081</strain>
    </source>
</reference>
<keyword evidence="2" id="KW-1185">Reference proteome</keyword>
<name>A0A8R1IGE7_CAEJA</name>
<sequence length="116" mass="13913">MIFQKIDQQQQNIERDLRHKRRIAQLEANRIGRQLAEVGEQHRREQLEHWEPGNDVLPAEEQYFIDKDAPRYDMMGRQKLKKDRAKQGRIERAIIRTCQEDQQGFKQGGREEGLLF</sequence>
<dbReference type="AlphaFoldDB" id="A0A8R1IGE7"/>
<evidence type="ECO:0000313" key="2">
    <source>
        <dbReference type="Proteomes" id="UP000005237"/>
    </source>
</evidence>
<evidence type="ECO:0000313" key="1">
    <source>
        <dbReference type="EnsemblMetazoa" id="CJA27221b.1"/>
    </source>
</evidence>
<proteinExistence type="predicted"/>